<dbReference type="EMBL" id="HACG01017894">
    <property type="protein sequence ID" value="CEK64759.1"/>
    <property type="molecule type" value="Transcribed_RNA"/>
</dbReference>
<evidence type="ECO:0000313" key="2">
    <source>
        <dbReference type="EMBL" id="CEK64759.1"/>
    </source>
</evidence>
<evidence type="ECO:0000256" key="1">
    <source>
        <dbReference type="SAM" id="MobiDB-lite"/>
    </source>
</evidence>
<protein>
    <submittedName>
        <fullName evidence="2">Uncharacterized protein</fullName>
    </submittedName>
</protein>
<feature type="compositionally biased region" description="Polar residues" evidence="1">
    <location>
        <begin position="1"/>
        <end position="11"/>
    </location>
</feature>
<reference evidence="2" key="1">
    <citation type="submission" date="2014-12" db="EMBL/GenBank/DDBJ databases">
        <title>Insight into the proteome of Arion vulgaris.</title>
        <authorList>
            <person name="Aradska J."/>
            <person name="Bulat T."/>
            <person name="Smidak R."/>
            <person name="Sarate P."/>
            <person name="Gangsoo J."/>
            <person name="Sialana F."/>
            <person name="Bilban M."/>
            <person name="Lubec G."/>
        </authorList>
    </citation>
    <scope>NUCLEOTIDE SEQUENCE</scope>
    <source>
        <tissue evidence="2">Skin</tissue>
    </source>
</reference>
<sequence length="56" mass="6418">MISSNGKNTTRGRPDYWTNVTNTEKQASNDGHQENNVQHTFFLTNFVLSDLDTDEK</sequence>
<name>A0A0B6Z814_9EUPU</name>
<gene>
    <name evidence="2" type="primary">ORF52829</name>
</gene>
<feature type="compositionally biased region" description="Polar residues" evidence="1">
    <location>
        <begin position="18"/>
        <end position="35"/>
    </location>
</feature>
<organism evidence="2">
    <name type="scientific">Arion vulgaris</name>
    <dbReference type="NCBI Taxonomy" id="1028688"/>
    <lineage>
        <taxon>Eukaryota</taxon>
        <taxon>Metazoa</taxon>
        <taxon>Spiralia</taxon>
        <taxon>Lophotrochozoa</taxon>
        <taxon>Mollusca</taxon>
        <taxon>Gastropoda</taxon>
        <taxon>Heterobranchia</taxon>
        <taxon>Euthyneura</taxon>
        <taxon>Panpulmonata</taxon>
        <taxon>Eupulmonata</taxon>
        <taxon>Stylommatophora</taxon>
        <taxon>Helicina</taxon>
        <taxon>Arionoidea</taxon>
        <taxon>Arionidae</taxon>
        <taxon>Arion</taxon>
    </lineage>
</organism>
<accession>A0A0B6Z814</accession>
<dbReference type="AlphaFoldDB" id="A0A0B6Z814"/>
<feature type="region of interest" description="Disordered" evidence="1">
    <location>
        <begin position="1"/>
        <end position="35"/>
    </location>
</feature>
<proteinExistence type="predicted"/>